<accession>A0ABM1SYR1</accession>
<dbReference type="SMART" id="SM00028">
    <property type="entry name" value="TPR"/>
    <property type="match status" value="3"/>
</dbReference>
<dbReference type="Pfam" id="PF12895">
    <property type="entry name" value="ANAPC3"/>
    <property type="match status" value="1"/>
</dbReference>
<dbReference type="SUPFAM" id="SSF48452">
    <property type="entry name" value="TPR-like"/>
    <property type="match status" value="2"/>
</dbReference>
<dbReference type="RefSeq" id="XP_022248767.1">
    <property type="nucleotide sequence ID" value="XM_022393059.1"/>
</dbReference>
<reference evidence="8" key="1">
    <citation type="submission" date="2025-08" db="UniProtKB">
        <authorList>
            <consortium name="RefSeq"/>
        </authorList>
    </citation>
    <scope>IDENTIFICATION</scope>
    <source>
        <tissue evidence="8">Muscle</tissue>
    </source>
</reference>
<keyword evidence="3" id="KW-0498">Mitosis</keyword>
<dbReference type="Proteomes" id="UP000694941">
    <property type="component" value="Unplaced"/>
</dbReference>
<keyword evidence="4" id="KW-0833">Ubl conjugation pathway</keyword>
<dbReference type="PANTHER" id="PTHR12558">
    <property type="entry name" value="CELL DIVISION CYCLE 16,23,27"/>
    <property type="match status" value="1"/>
</dbReference>
<dbReference type="Gene3D" id="1.25.40.10">
    <property type="entry name" value="Tetratricopeptide repeat domain"/>
    <property type="match status" value="1"/>
</dbReference>
<dbReference type="PANTHER" id="PTHR12558:SF9">
    <property type="entry name" value="CELL DIVISION CYCLE PROTEIN 16 HOMOLOG"/>
    <property type="match status" value="1"/>
</dbReference>
<keyword evidence="2" id="KW-0677">Repeat</keyword>
<organism evidence="7 8">
    <name type="scientific">Limulus polyphemus</name>
    <name type="common">Atlantic horseshoe crab</name>
    <dbReference type="NCBI Taxonomy" id="6850"/>
    <lineage>
        <taxon>Eukaryota</taxon>
        <taxon>Metazoa</taxon>
        <taxon>Ecdysozoa</taxon>
        <taxon>Arthropoda</taxon>
        <taxon>Chelicerata</taxon>
        <taxon>Merostomata</taxon>
        <taxon>Xiphosura</taxon>
        <taxon>Limulidae</taxon>
        <taxon>Limulus</taxon>
    </lineage>
</organism>
<dbReference type="InterPro" id="IPR019734">
    <property type="entry name" value="TPR_rpt"/>
</dbReference>
<protein>
    <submittedName>
        <fullName evidence="8">Cell division cycle protein 16 homolog isoform X2</fullName>
    </submittedName>
</protein>
<keyword evidence="6" id="KW-0131">Cell cycle</keyword>
<keyword evidence="1 8" id="KW-0132">Cell division</keyword>
<keyword evidence="7" id="KW-1185">Reference proteome</keyword>
<evidence type="ECO:0000256" key="5">
    <source>
        <dbReference type="ARBA" id="ARBA00022803"/>
    </source>
</evidence>
<proteinExistence type="predicted"/>
<evidence type="ECO:0000256" key="6">
    <source>
        <dbReference type="ARBA" id="ARBA00023306"/>
    </source>
</evidence>
<sequence length="515" mass="59462">MEGERKELNVEEIPVSSLYDRDSTVPINLNKYRKAVKKYINKHHYHTALFWADKVVSLNNGDCQDIFWLAHCLFLTEQYHRAAYCIKSQNLHKVDLGCRYLAAKCHFAGKEYQEALATLDVTEANSIGPNTRNQEPLDKSVVMGDKNWESSIQLLKGQIHEAMDNRGLAAMCFREALHLDVYCYEAFHSLIHHQMLLKEEEKALMESLPFGKQCCEEESKIVRLLYETQLKKYDKPSEMIFPPQLESLENNLDIKTAQAERCYYNCDYQQCFKITSLVLNKDSFHSGCLPIHISCLMELQKSNDLFYFAHKLVDLYPEKAIAWFAVGCYYLLINKTDAARRYLSKATTLDRVFGPAWLVYGHSFAVENEHDQAMAAYFKASQLMKGCIMWIHSDICKMKLIESCAQAAHIEMPSCKYADKSRTGGVHERFCKKEWIEKYTFTAYSSSARGIFCLPCVLFPVDQHTSGQGQVLIAHPLTNWKDTLADLKKHSHLEYHLKSEARIETFVRTMNNPKQ</sequence>
<dbReference type="Pfam" id="PF13181">
    <property type="entry name" value="TPR_8"/>
    <property type="match status" value="1"/>
</dbReference>
<evidence type="ECO:0000256" key="2">
    <source>
        <dbReference type="ARBA" id="ARBA00022737"/>
    </source>
</evidence>
<gene>
    <name evidence="8" type="primary">LOC106465204</name>
</gene>
<evidence type="ECO:0000313" key="7">
    <source>
        <dbReference type="Proteomes" id="UP000694941"/>
    </source>
</evidence>
<dbReference type="GeneID" id="106465204"/>
<evidence type="ECO:0000256" key="3">
    <source>
        <dbReference type="ARBA" id="ARBA00022776"/>
    </source>
</evidence>
<evidence type="ECO:0000256" key="1">
    <source>
        <dbReference type="ARBA" id="ARBA00022618"/>
    </source>
</evidence>
<name>A0ABM1SYR1_LIMPO</name>
<dbReference type="GO" id="GO:0051301">
    <property type="term" value="P:cell division"/>
    <property type="evidence" value="ECO:0007669"/>
    <property type="project" value="UniProtKB-KW"/>
</dbReference>
<keyword evidence="5" id="KW-0802">TPR repeat</keyword>
<evidence type="ECO:0000313" key="8">
    <source>
        <dbReference type="RefSeq" id="XP_022248767.1"/>
    </source>
</evidence>
<evidence type="ECO:0000256" key="4">
    <source>
        <dbReference type="ARBA" id="ARBA00022786"/>
    </source>
</evidence>
<dbReference type="InterPro" id="IPR011990">
    <property type="entry name" value="TPR-like_helical_dom_sf"/>
</dbReference>